<organism evidence="6 7">
    <name type="scientific">Rubricoccus marinus</name>
    <dbReference type="NCBI Taxonomy" id="716817"/>
    <lineage>
        <taxon>Bacteria</taxon>
        <taxon>Pseudomonadati</taxon>
        <taxon>Rhodothermota</taxon>
        <taxon>Rhodothermia</taxon>
        <taxon>Rhodothermales</taxon>
        <taxon>Rubricoccaceae</taxon>
        <taxon>Rubricoccus</taxon>
    </lineage>
</organism>
<dbReference type="InterPro" id="IPR053812">
    <property type="entry name" value="HTH_Sigma70_ECF-like"/>
</dbReference>
<keyword evidence="4" id="KW-0804">Transcription</keyword>
<dbReference type="NCBIfam" id="TIGR02999">
    <property type="entry name" value="Sig-70_X6"/>
    <property type="match status" value="1"/>
</dbReference>
<dbReference type="GO" id="GO:0016987">
    <property type="term" value="F:sigma factor activity"/>
    <property type="evidence" value="ECO:0007669"/>
    <property type="project" value="UniProtKB-KW"/>
</dbReference>
<dbReference type="RefSeq" id="WP_094550453.1">
    <property type="nucleotide sequence ID" value="NZ_MQWB01000001.1"/>
</dbReference>
<dbReference type="Gene3D" id="1.10.1740.10">
    <property type="match status" value="1"/>
</dbReference>
<evidence type="ECO:0000259" key="5">
    <source>
        <dbReference type="Pfam" id="PF07638"/>
    </source>
</evidence>
<feature type="domain" description="RNA polymerase sigma-70 ECF-like HTH" evidence="5">
    <location>
        <begin position="5"/>
        <end position="185"/>
    </location>
</feature>
<dbReference type="InterPro" id="IPR013325">
    <property type="entry name" value="RNA_pol_sigma_r2"/>
</dbReference>
<evidence type="ECO:0000256" key="4">
    <source>
        <dbReference type="ARBA" id="ARBA00023163"/>
    </source>
</evidence>
<dbReference type="SUPFAM" id="SSF88946">
    <property type="entry name" value="Sigma2 domain of RNA polymerase sigma factors"/>
    <property type="match status" value="1"/>
</dbReference>
<dbReference type="OrthoDB" id="128473at2"/>
<dbReference type="PANTHER" id="PTHR43133:SF39">
    <property type="entry name" value="SIMILAR TO RNA POLYMERASE SIGMA-E FACTOR"/>
    <property type="match status" value="1"/>
</dbReference>
<dbReference type="InterPro" id="IPR036388">
    <property type="entry name" value="WH-like_DNA-bd_sf"/>
</dbReference>
<dbReference type="InterPro" id="IPR014284">
    <property type="entry name" value="RNA_pol_sigma-70_dom"/>
</dbReference>
<dbReference type="EMBL" id="MQWB01000001">
    <property type="protein sequence ID" value="OZC04220.1"/>
    <property type="molecule type" value="Genomic_DNA"/>
</dbReference>
<protein>
    <recommendedName>
        <fullName evidence="5">RNA polymerase sigma-70 ECF-like HTH domain-containing protein</fullName>
    </recommendedName>
</protein>
<dbReference type="SUPFAM" id="SSF88659">
    <property type="entry name" value="Sigma3 and sigma4 domains of RNA polymerase sigma factors"/>
    <property type="match status" value="1"/>
</dbReference>
<dbReference type="Pfam" id="PF07638">
    <property type="entry name" value="Sigma70_ECF"/>
    <property type="match status" value="1"/>
</dbReference>
<dbReference type="PANTHER" id="PTHR43133">
    <property type="entry name" value="RNA POLYMERASE ECF-TYPE SIGMA FACTO"/>
    <property type="match status" value="1"/>
</dbReference>
<dbReference type="InterPro" id="IPR039425">
    <property type="entry name" value="RNA_pol_sigma-70-like"/>
</dbReference>
<evidence type="ECO:0000256" key="2">
    <source>
        <dbReference type="ARBA" id="ARBA00023015"/>
    </source>
</evidence>
<dbReference type="Proteomes" id="UP000216446">
    <property type="component" value="Unassembled WGS sequence"/>
</dbReference>
<gene>
    <name evidence="6" type="ORF">BSZ36_15255</name>
</gene>
<keyword evidence="2" id="KW-0805">Transcription regulation</keyword>
<dbReference type="InParanoid" id="A0A259U2N4"/>
<accession>A0A259U2N4</accession>
<dbReference type="InterPro" id="IPR011517">
    <property type="entry name" value="RNA_pol_sigma70_ECF-like"/>
</dbReference>
<comment type="similarity">
    <text evidence="1">Belongs to the sigma-70 factor family. ECF subfamily.</text>
</comment>
<dbReference type="InterPro" id="IPR013324">
    <property type="entry name" value="RNA_pol_sigma_r3/r4-like"/>
</dbReference>
<dbReference type="AlphaFoldDB" id="A0A259U2N4"/>
<sequence length="190" mass="21377">MPKPDVTALLANLRAGDVAAVDVLLPHVYPELQNLARRHLRSERDGHTLDTAALVHEAYLKLIDQNRVDWQSRAHFIGVAALAMRRILVNYAKKRRAQKRGGGEIAATYQDGEVGRVARTDELLALDESLSRLAERAERQARVVELWFFGGLTHTEIAEALGISEPTVRRDWRVARAWLSQDMRDDPTPA</sequence>
<evidence type="ECO:0000256" key="1">
    <source>
        <dbReference type="ARBA" id="ARBA00010641"/>
    </source>
</evidence>
<dbReference type="GO" id="GO:0006352">
    <property type="term" value="P:DNA-templated transcription initiation"/>
    <property type="evidence" value="ECO:0007669"/>
    <property type="project" value="InterPro"/>
</dbReference>
<dbReference type="Gene3D" id="1.10.10.10">
    <property type="entry name" value="Winged helix-like DNA-binding domain superfamily/Winged helix DNA-binding domain"/>
    <property type="match status" value="1"/>
</dbReference>
<keyword evidence="7" id="KW-1185">Reference proteome</keyword>
<evidence type="ECO:0000313" key="7">
    <source>
        <dbReference type="Proteomes" id="UP000216446"/>
    </source>
</evidence>
<comment type="caution">
    <text evidence="6">The sequence shown here is derived from an EMBL/GenBank/DDBJ whole genome shotgun (WGS) entry which is preliminary data.</text>
</comment>
<reference evidence="6 7" key="1">
    <citation type="submission" date="2016-11" db="EMBL/GenBank/DDBJ databases">
        <title>Study of marine rhodopsin-containing bacteria.</title>
        <authorList>
            <person name="Yoshizawa S."/>
            <person name="Kumagai Y."/>
            <person name="Kogure K."/>
        </authorList>
    </citation>
    <scope>NUCLEOTIDE SEQUENCE [LARGE SCALE GENOMIC DNA]</scope>
    <source>
        <strain evidence="6 7">SG-29</strain>
    </source>
</reference>
<evidence type="ECO:0000256" key="3">
    <source>
        <dbReference type="ARBA" id="ARBA00023082"/>
    </source>
</evidence>
<name>A0A259U2N4_9BACT</name>
<proteinExistence type="inferred from homology"/>
<keyword evidence="3" id="KW-0731">Sigma factor</keyword>
<evidence type="ECO:0000313" key="6">
    <source>
        <dbReference type="EMBL" id="OZC04220.1"/>
    </source>
</evidence>
<dbReference type="NCBIfam" id="TIGR02937">
    <property type="entry name" value="sigma70-ECF"/>
    <property type="match status" value="1"/>
</dbReference>